<keyword evidence="1" id="KW-0472">Membrane</keyword>
<sequence length="84" mass="9323">MDTEMIFRLGCAAVVLVVAIYYFRREKKILSLFIGAVTGCAALFIVNKYGCFLGVDIHLNLFNTLGSIVLGVPFVVFLVIMNFL</sequence>
<gene>
    <name evidence="2" type="ORF">IE37_00102</name>
</gene>
<keyword evidence="1" id="KW-0812">Transmembrane</keyword>
<name>A0A315Y5D8_RUMFL</name>
<proteinExistence type="predicted"/>
<feature type="transmembrane region" description="Helical" evidence="1">
    <location>
        <begin position="61"/>
        <end position="83"/>
    </location>
</feature>
<feature type="transmembrane region" description="Helical" evidence="1">
    <location>
        <begin position="30"/>
        <end position="49"/>
    </location>
</feature>
<dbReference type="OrthoDB" id="1822702at2"/>
<comment type="caution">
    <text evidence="2">The sequence shown here is derived from an EMBL/GenBank/DDBJ whole genome shotgun (WGS) entry which is preliminary data.</text>
</comment>
<protein>
    <submittedName>
        <fullName evidence="2">SigmaK-factor processing regulatory protein BofA</fullName>
    </submittedName>
</protein>
<feature type="transmembrane region" description="Helical" evidence="1">
    <location>
        <begin position="6"/>
        <end position="23"/>
    </location>
</feature>
<dbReference type="RefSeq" id="WP_109725027.1">
    <property type="nucleotide sequence ID" value="NZ_CACVSX010000069.1"/>
</dbReference>
<reference evidence="2 3" key="1">
    <citation type="submission" date="2018-05" db="EMBL/GenBank/DDBJ databases">
        <title>The Hungate 1000. A catalogue of reference genomes from the rumen microbiome.</title>
        <authorList>
            <person name="Kelly W."/>
        </authorList>
    </citation>
    <scope>NUCLEOTIDE SEQUENCE [LARGE SCALE GENOMIC DNA]</scope>
    <source>
        <strain evidence="2 3">SAb67</strain>
    </source>
</reference>
<evidence type="ECO:0000256" key="1">
    <source>
        <dbReference type="SAM" id="Phobius"/>
    </source>
</evidence>
<dbReference type="EMBL" id="QGDI01000001">
    <property type="protein sequence ID" value="PWJ15208.1"/>
    <property type="molecule type" value="Genomic_DNA"/>
</dbReference>
<evidence type="ECO:0000313" key="3">
    <source>
        <dbReference type="Proteomes" id="UP000245720"/>
    </source>
</evidence>
<dbReference type="AlphaFoldDB" id="A0A315Y5D8"/>
<keyword evidence="1" id="KW-1133">Transmembrane helix</keyword>
<dbReference type="InterPro" id="IPR010001">
    <property type="entry name" value="BofA"/>
</dbReference>
<dbReference type="Pfam" id="PF07441">
    <property type="entry name" value="BofA"/>
    <property type="match status" value="1"/>
</dbReference>
<accession>A0A315Y5D8</accession>
<organism evidence="2 3">
    <name type="scientific">Ruminococcus flavefaciens</name>
    <dbReference type="NCBI Taxonomy" id="1265"/>
    <lineage>
        <taxon>Bacteria</taxon>
        <taxon>Bacillati</taxon>
        <taxon>Bacillota</taxon>
        <taxon>Clostridia</taxon>
        <taxon>Eubacteriales</taxon>
        <taxon>Oscillospiraceae</taxon>
        <taxon>Ruminococcus</taxon>
    </lineage>
</organism>
<dbReference type="Proteomes" id="UP000245720">
    <property type="component" value="Unassembled WGS sequence"/>
</dbReference>
<evidence type="ECO:0000313" key="2">
    <source>
        <dbReference type="EMBL" id="PWJ15208.1"/>
    </source>
</evidence>